<feature type="region of interest" description="Disordered" evidence="1">
    <location>
        <begin position="1"/>
        <end position="22"/>
    </location>
</feature>
<evidence type="ECO:0000256" key="1">
    <source>
        <dbReference type="SAM" id="MobiDB-lite"/>
    </source>
</evidence>
<feature type="compositionally biased region" description="Basic and acidic residues" evidence="1">
    <location>
        <begin position="382"/>
        <end position="393"/>
    </location>
</feature>
<feature type="compositionally biased region" description="Basic and acidic residues" evidence="1">
    <location>
        <begin position="332"/>
        <end position="345"/>
    </location>
</feature>
<dbReference type="AlphaFoldDB" id="A0AAD4M287"/>
<feature type="compositionally biased region" description="Basic and acidic residues" evidence="1">
    <location>
        <begin position="247"/>
        <end position="260"/>
    </location>
</feature>
<feature type="compositionally biased region" description="Polar residues" evidence="1">
    <location>
        <begin position="440"/>
        <end position="453"/>
    </location>
</feature>
<feature type="region of interest" description="Disordered" evidence="1">
    <location>
        <begin position="114"/>
        <end position="144"/>
    </location>
</feature>
<reference evidence="2" key="1">
    <citation type="journal article" date="2022" name="New Phytol.">
        <title>Evolutionary transition to the ectomycorrhizal habit in the genomes of a hyperdiverse lineage of mushroom-forming fungi.</title>
        <authorList>
            <person name="Looney B."/>
            <person name="Miyauchi S."/>
            <person name="Morin E."/>
            <person name="Drula E."/>
            <person name="Courty P.E."/>
            <person name="Kohler A."/>
            <person name="Kuo A."/>
            <person name="LaButti K."/>
            <person name="Pangilinan J."/>
            <person name="Lipzen A."/>
            <person name="Riley R."/>
            <person name="Andreopoulos W."/>
            <person name="He G."/>
            <person name="Johnson J."/>
            <person name="Nolan M."/>
            <person name="Tritt A."/>
            <person name="Barry K.W."/>
            <person name="Grigoriev I.V."/>
            <person name="Nagy L.G."/>
            <person name="Hibbett D."/>
            <person name="Henrissat B."/>
            <person name="Matheny P.B."/>
            <person name="Labbe J."/>
            <person name="Martin F.M."/>
        </authorList>
    </citation>
    <scope>NUCLEOTIDE SEQUENCE</scope>
    <source>
        <strain evidence="2">BPL690</strain>
    </source>
</reference>
<feature type="compositionally biased region" description="Low complexity" evidence="1">
    <location>
        <begin position="61"/>
        <end position="70"/>
    </location>
</feature>
<dbReference type="Proteomes" id="UP001203297">
    <property type="component" value="Unassembled WGS sequence"/>
</dbReference>
<feature type="region of interest" description="Disordered" evidence="1">
    <location>
        <begin position="52"/>
        <end position="88"/>
    </location>
</feature>
<proteinExistence type="predicted"/>
<dbReference type="EMBL" id="WTXG01000028">
    <property type="protein sequence ID" value="KAI0298463.1"/>
    <property type="molecule type" value="Genomic_DNA"/>
</dbReference>
<feature type="region of interest" description="Disordered" evidence="1">
    <location>
        <begin position="192"/>
        <end position="572"/>
    </location>
</feature>
<feature type="compositionally biased region" description="Basic and acidic residues" evidence="1">
    <location>
        <begin position="12"/>
        <end position="22"/>
    </location>
</feature>
<feature type="compositionally biased region" description="Basic residues" evidence="1">
    <location>
        <begin position="535"/>
        <end position="553"/>
    </location>
</feature>
<sequence length="605" mass="65737">MPTLTKLAETVQDSKAKRQERLKSRFRDRGGIFVPAEGNDLLNILLARGVNGESPSKKRAAAAAPRQSAAVTPKSRASTSTAMGARMKTPRTALKRSARKYVVVPNVRDEISIPSSAKKRRAGDEDMVATTPSAAGLSRSRVPAQKKPFADQLADANSNGVRLILDLDQTGKKSAKATGKRKAVGVTAVLPPPRYSEISNEDEGKGKDGLAPPVGKALKSPLVRKRQQQAKKQNSKSGKSAGMIPLEIKRANRTGLKELELPTGSDSDDSDVPLAKKMTFASRDTVNNPAKHSRLLADTRTKLNDNKEDAQSQLPLPPLSKKRKVKSNKRPRAVDDLPSESDKSSLSKKPSAKKGHSGETDVGKTAAVIARSGAQGSPRVKRKEDEGRGAEESRNEEDEKTSRMPVATTTAKDVSLFARSPVPKKRARVESGDGTEARVLQSTVAPLNVNTVPSHRKRKEQLIKTAVGTTITGTDKKSREENQNENESERPKKKSRFGADPTTTTSRRGKENVEMSKSAREVSSMVMDKPLPSPVKKRTAQRKKPASKAKPLSRIRAAPTRVPLRSRGPPPEVLRRIQNNAQSLVLRMVGGEEEVDDDDPIDFLR</sequence>
<feature type="compositionally biased region" description="Basic and acidic residues" evidence="1">
    <location>
        <begin position="508"/>
        <end position="520"/>
    </location>
</feature>
<feature type="compositionally biased region" description="Basic residues" evidence="1">
    <location>
        <begin position="320"/>
        <end position="331"/>
    </location>
</feature>
<evidence type="ECO:0000313" key="2">
    <source>
        <dbReference type="EMBL" id="KAI0298463.1"/>
    </source>
</evidence>
<keyword evidence="3" id="KW-1185">Reference proteome</keyword>
<evidence type="ECO:0000313" key="3">
    <source>
        <dbReference type="Proteomes" id="UP001203297"/>
    </source>
</evidence>
<protein>
    <submittedName>
        <fullName evidence="2">Uncharacterized protein</fullName>
    </submittedName>
</protein>
<accession>A0AAD4M287</accession>
<comment type="caution">
    <text evidence="2">The sequence shown here is derived from an EMBL/GenBank/DDBJ whole genome shotgun (WGS) entry which is preliminary data.</text>
</comment>
<gene>
    <name evidence="2" type="ORF">B0F90DRAFT_1861456</name>
</gene>
<name>A0AAD4M287_9AGAM</name>
<feature type="compositionally biased region" description="Basic and acidic residues" evidence="1">
    <location>
        <begin position="474"/>
        <end position="490"/>
    </location>
</feature>
<feature type="compositionally biased region" description="Basic and acidic residues" evidence="1">
    <location>
        <begin position="295"/>
        <end position="310"/>
    </location>
</feature>
<organism evidence="2 3">
    <name type="scientific">Multifurca ochricompacta</name>
    <dbReference type="NCBI Taxonomy" id="376703"/>
    <lineage>
        <taxon>Eukaryota</taxon>
        <taxon>Fungi</taxon>
        <taxon>Dikarya</taxon>
        <taxon>Basidiomycota</taxon>
        <taxon>Agaricomycotina</taxon>
        <taxon>Agaricomycetes</taxon>
        <taxon>Russulales</taxon>
        <taxon>Russulaceae</taxon>
        <taxon>Multifurca</taxon>
    </lineage>
</organism>